<accession>A0A2C9CAN0</accession>
<keyword evidence="1" id="KW-0472">Membrane</keyword>
<feature type="transmembrane region" description="Helical" evidence="1">
    <location>
        <begin position="44"/>
        <end position="66"/>
    </location>
</feature>
<keyword evidence="1" id="KW-0812">Transmembrane</keyword>
<reference evidence="3" key="1">
    <citation type="submission" date="2017-10" db="EMBL/GenBank/DDBJ databases">
        <authorList>
            <person name="Frank J."/>
        </authorList>
    </citation>
    <scope>NUCLEOTIDE SEQUENCE [LARGE SCALE GENOMIC DNA]</scope>
</reference>
<protein>
    <submittedName>
        <fullName evidence="2">Uncharacterized protein</fullName>
    </submittedName>
</protein>
<dbReference type="Proteomes" id="UP000221734">
    <property type="component" value="Chromosome Kuenenia_stuttgartiensis_MBR1"/>
</dbReference>
<dbReference type="EMBL" id="LT934425">
    <property type="protein sequence ID" value="SOH02623.1"/>
    <property type="molecule type" value="Genomic_DNA"/>
</dbReference>
<dbReference type="KEGG" id="kst:KSMBR1_0102"/>
<name>A0A2C9CAN0_KUEST</name>
<dbReference type="OrthoDB" id="268778at2"/>
<dbReference type="RefSeq" id="WP_099323565.1">
    <property type="nucleotide sequence ID" value="NZ_LT934425.1"/>
</dbReference>
<evidence type="ECO:0000313" key="2">
    <source>
        <dbReference type="EMBL" id="SOH02623.1"/>
    </source>
</evidence>
<gene>
    <name evidence="2" type="ORF">KSMBR1_0102</name>
</gene>
<evidence type="ECO:0000256" key="1">
    <source>
        <dbReference type="SAM" id="Phobius"/>
    </source>
</evidence>
<proteinExistence type="predicted"/>
<organism evidence="2 3">
    <name type="scientific">Kuenenia stuttgartiensis</name>
    <dbReference type="NCBI Taxonomy" id="174633"/>
    <lineage>
        <taxon>Bacteria</taxon>
        <taxon>Pseudomonadati</taxon>
        <taxon>Planctomycetota</taxon>
        <taxon>Candidatus Brocadiia</taxon>
        <taxon>Candidatus Brocadiales</taxon>
        <taxon>Candidatus Brocadiaceae</taxon>
        <taxon>Candidatus Kuenenia</taxon>
    </lineage>
</organism>
<dbReference type="AlphaFoldDB" id="A0A2C9CAN0"/>
<evidence type="ECO:0000313" key="3">
    <source>
        <dbReference type="Proteomes" id="UP000221734"/>
    </source>
</evidence>
<sequence>MRGKIQTRIKELSPFIITLCVLLSAGWATEVFWDFFEYLTKENIMLHRLLKIVSVVFFFSMAYLLYRKRNVFFRPRTRYFSYDENPEKRKHLVLFLSNLPKKLEETNGIPKGLHLIYEIDKDIETIELLKQEPQHPILWKWEMPLRAIRHHMGILETVTLICSPESINQVYMFLHLCEKYNSFRQIRFYLLARKGDTNKLLQLSPDVTINGYQGFDFEEFDRLSHALWFLLSEFKKNKYKEEEIMIDITGGQKPTSVIGASMTFNLKIKLQYVQTNLPWHVVSYDVLLSSADSGELDS</sequence>
<keyword evidence="1" id="KW-1133">Transmembrane helix</keyword>
<keyword evidence="3" id="KW-1185">Reference proteome</keyword>